<keyword evidence="1" id="KW-0285">Flavoprotein</keyword>
<dbReference type="InterPro" id="IPR036661">
    <property type="entry name" value="Luciferase-like_sf"/>
</dbReference>
<dbReference type="SUPFAM" id="SSF51679">
    <property type="entry name" value="Bacterial luciferase-like"/>
    <property type="match status" value="1"/>
</dbReference>
<evidence type="ECO:0000256" key="2">
    <source>
        <dbReference type="ARBA" id="ARBA00022643"/>
    </source>
</evidence>
<feature type="domain" description="Luciferase-like" evidence="5">
    <location>
        <begin position="9"/>
        <end position="245"/>
    </location>
</feature>
<organism evidence="6">
    <name type="scientific">Thermosporothrix sp. COM3</name>
    <dbReference type="NCBI Taxonomy" id="2490863"/>
    <lineage>
        <taxon>Bacteria</taxon>
        <taxon>Bacillati</taxon>
        <taxon>Chloroflexota</taxon>
        <taxon>Ktedonobacteria</taxon>
        <taxon>Ktedonobacterales</taxon>
        <taxon>Thermosporotrichaceae</taxon>
        <taxon>Thermosporothrix</taxon>
    </lineage>
</organism>
<dbReference type="EMBL" id="AP019376">
    <property type="protein sequence ID" value="BBH87509.1"/>
    <property type="molecule type" value="Genomic_DNA"/>
</dbReference>
<dbReference type="PANTHER" id="PTHR42847:SF4">
    <property type="entry name" value="ALKANESULFONATE MONOOXYGENASE-RELATED"/>
    <property type="match status" value="1"/>
</dbReference>
<keyword evidence="3" id="KW-0560">Oxidoreductase</keyword>
<dbReference type="PANTHER" id="PTHR42847">
    <property type="entry name" value="ALKANESULFONATE MONOOXYGENASE"/>
    <property type="match status" value="1"/>
</dbReference>
<evidence type="ECO:0000259" key="5">
    <source>
        <dbReference type="Pfam" id="PF00296"/>
    </source>
</evidence>
<dbReference type="GO" id="GO:0046306">
    <property type="term" value="P:alkanesulfonate catabolic process"/>
    <property type="evidence" value="ECO:0007669"/>
    <property type="project" value="TreeGrafter"/>
</dbReference>
<evidence type="ECO:0000256" key="1">
    <source>
        <dbReference type="ARBA" id="ARBA00022630"/>
    </source>
</evidence>
<dbReference type="GO" id="GO:0008726">
    <property type="term" value="F:alkanesulfonate monooxygenase activity"/>
    <property type="evidence" value="ECO:0007669"/>
    <property type="project" value="TreeGrafter"/>
</dbReference>
<sequence>MPRLKVGISLSTTSHIHNVHERARMVERLGFDSLWIPDSISGDGTPSLEAIVTLATAAAVTTRIQVGTGVLVPSLRSLPWLAAQLGTLQYLSGNRIILGIGSGGSDATPFTRAIGANIRARGRKTDAALDLLPQLLAGQPTQLTNEPDQPALTLAPAVPIPPILIGGSSEAAMRRAATRGYGWFPSLLPPSTLAERATRLRALASEHGHQEAPSITVGGSFLPAEDKEAYNAFLHNMISSYGISAEQAATLPITGTPEQIAERLASYAEAGADRLVLALSARNWERQCERLAEALTILDR</sequence>
<accession>A0A455SKM9</accession>
<evidence type="ECO:0000313" key="6">
    <source>
        <dbReference type="EMBL" id="BBH87509.1"/>
    </source>
</evidence>
<dbReference type="InterPro" id="IPR011251">
    <property type="entry name" value="Luciferase-like_dom"/>
</dbReference>
<name>A0A455SKM9_9CHLR</name>
<reference evidence="6" key="1">
    <citation type="submission" date="2018-12" db="EMBL/GenBank/DDBJ databases">
        <title>Novel natural products biosynthetic potential of the class Ktedonobacteria.</title>
        <authorList>
            <person name="Zheng Y."/>
            <person name="Saitou A."/>
            <person name="Wang C.M."/>
            <person name="Toyoda A."/>
            <person name="Minakuchi Y."/>
            <person name="Sekiguchi Y."/>
            <person name="Ueda K."/>
            <person name="Takano H."/>
            <person name="Sakai Y."/>
            <person name="Yokota A."/>
            <person name="Yabe S."/>
        </authorList>
    </citation>
    <scope>NUCLEOTIDE SEQUENCE</scope>
    <source>
        <strain evidence="6">COM3</strain>
    </source>
</reference>
<dbReference type="Pfam" id="PF00296">
    <property type="entry name" value="Bac_luciferase"/>
    <property type="match status" value="1"/>
</dbReference>
<evidence type="ECO:0000256" key="4">
    <source>
        <dbReference type="ARBA" id="ARBA00023033"/>
    </source>
</evidence>
<protein>
    <submittedName>
        <fullName evidence="6">Monooxygenase</fullName>
    </submittedName>
</protein>
<proteinExistence type="predicted"/>
<keyword evidence="4 6" id="KW-0503">Monooxygenase</keyword>
<gene>
    <name evidence="6" type="ORF">KTC_22600</name>
</gene>
<dbReference type="InterPro" id="IPR050172">
    <property type="entry name" value="SsuD_RutA_monooxygenase"/>
</dbReference>
<keyword evidence="2" id="KW-0288">FMN</keyword>
<evidence type="ECO:0000256" key="3">
    <source>
        <dbReference type="ARBA" id="ARBA00023002"/>
    </source>
</evidence>
<dbReference type="Gene3D" id="3.20.20.30">
    <property type="entry name" value="Luciferase-like domain"/>
    <property type="match status" value="1"/>
</dbReference>
<dbReference type="AlphaFoldDB" id="A0A455SKM9"/>